<gene>
    <name evidence="2" type="ORF">I79_002494</name>
</gene>
<protein>
    <submittedName>
        <fullName evidence="2">Uncharacterized protein</fullName>
    </submittedName>
</protein>
<dbReference type="InParanoid" id="G3GXK2"/>
<feature type="region of interest" description="Disordered" evidence="1">
    <location>
        <begin position="1"/>
        <end position="42"/>
    </location>
</feature>
<dbReference type="AlphaFoldDB" id="G3GXK2"/>
<evidence type="ECO:0000256" key="1">
    <source>
        <dbReference type="SAM" id="MobiDB-lite"/>
    </source>
</evidence>
<evidence type="ECO:0000313" key="3">
    <source>
        <dbReference type="Proteomes" id="UP000001075"/>
    </source>
</evidence>
<dbReference type="EMBL" id="JH000060">
    <property type="protein sequence ID" value="EGV98834.1"/>
    <property type="molecule type" value="Genomic_DNA"/>
</dbReference>
<proteinExistence type="predicted"/>
<dbReference type="Proteomes" id="UP000001075">
    <property type="component" value="Unassembled WGS sequence"/>
</dbReference>
<evidence type="ECO:0000313" key="2">
    <source>
        <dbReference type="EMBL" id="EGV98834.1"/>
    </source>
</evidence>
<reference evidence="3" key="1">
    <citation type="journal article" date="2011" name="Nat. Biotechnol.">
        <title>The genomic sequence of the Chinese hamster ovary (CHO)-K1 cell line.</title>
        <authorList>
            <person name="Xu X."/>
            <person name="Nagarajan H."/>
            <person name="Lewis N.E."/>
            <person name="Pan S."/>
            <person name="Cai Z."/>
            <person name="Liu X."/>
            <person name="Chen W."/>
            <person name="Xie M."/>
            <person name="Wang W."/>
            <person name="Hammond S."/>
            <person name="Andersen M.R."/>
            <person name="Neff N."/>
            <person name="Passarelli B."/>
            <person name="Koh W."/>
            <person name="Fan H.C."/>
            <person name="Wang J."/>
            <person name="Gui Y."/>
            <person name="Lee K.H."/>
            <person name="Betenbaugh M.J."/>
            <person name="Quake S.R."/>
            <person name="Famili I."/>
            <person name="Palsson B.O."/>
            <person name="Wang J."/>
        </authorList>
    </citation>
    <scope>NUCLEOTIDE SEQUENCE [LARGE SCALE GENOMIC DNA]</scope>
    <source>
        <strain evidence="3">CHO K1 cell line</strain>
    </source>
</reference>
<accession>G3GXK2</accession>
<name>G3GXK2_CRIGR</name>
<sequence length="79" mass="8376">MKIDFNGPQPWASNADSVLSNKSGTVTAQASGSQQTRKAGPCHLTVMPPRVSLLSHSASAVEIQKHKALLSPSRVYCSL</sequence>
<feature type="compositionally biased region" description="Polar residues" evidence="1">
    <location>
        <begin position="11"/>
        <end position="37"/>
    </location>
</feature>
<organism evidence="2 3">
    <name type="scientific">Cricetulus griseus</name>
    <name type="common">Chinese hamster</name>
    <name type="synonym">Cricetulus barabensis griseus</name>
    <dbReference type="NCBI Taxonomy" id="10029"/>
    <lineage>
        <taxon>Eukaryota</taxon>
        <taxon>Metazoa</taxon>
        <taxon>Chordata</taxon>
        <taxon>Craniata</taxon>
        <taxon>Vertebrata</taxon>
        <taxon>Euteleostomi</taxon>
        <taxon>Mammalia</taxon>
        <taxon>Eutheria</taxon>
        <taxon>Euarchontoglires</taxon>
        <taxon>Glires</taxon>
        <taxon>Rodentia</taxon>
        <taxon>Myomorpha</taxon>
        <taxon>Muroidea</taxon>
        <taxon>Cricetidae</taxon>
        <taxon>Cricetinae</taxon>
        <taxon>Cricetulus</taxon>
    </lineage>
</organism>